<dbReference type="RefSeq" id="WP_175192816.1">
    <property type="nucleotide sequence ID" value="NZ_CADIJO010000007.1"/>
</dbReference>
<feature type="domain" description="Response regulatory" evidence="5">
    <location>
        <begin position="2"/>
        <end position="121"/>
    </location>
</feature>
<dbReference type="GO" id="GO:0006355">
    <property type="term" value="P:regulation of DNA-templated transcription"/>
    <property type="evidence" value="ECO:0007669"/>
    <property type="project" value="InterPro"/>
</dbReference>
<reference evidence="6 7" key="1">
    <citation type="submission" date="2020-04" db="EMBL/GenBank/DDBJ databases">
        <authorList>
            <person name="De Canck E."/>
        </authorList>
    </citation>
    <scope>NUCLEOTIDE SEQUENCE [LARGE SCALE GENOMIC DNA]</scope>
    <source>
        <strain evidence="6 7">LMG 3458</strain>
    </source>
</reference>
<dbReference type="PANTHER" id="PTHR43214:SF17">
    <property type="entry name" value="TRANSCRIPTIONAL REGULATORY PROTEIN RCSB"/>
    <property type="match status" value="1"/>
</dbReference>
<dbReference type="PRINTS" id="PR00038">
    <property type="entry name" value="HTHLUXR"/>
</dbReference>
<evidence type="ECO:0000313" key="6">
    <source>
        <dbReference type="EMBL" id="CAB3698263.1"/>
    </source>
</evidence>
<keyword evidence="1 3" id="KW-0597">Phosphoprotein</keyword>
<dbReference type="GO" id="GO:0003677">
    <property type="term" value="F:DNA binding"/>
    <property type="evidence" value="ECO:0007669"/>
    <property type="project" value="UniProtKB-KW"/>
</dbReference>
<dbReference type="GO" id="GO:0000160">
    <property type="term" value="P:phosphorelay signal transduction system"/>
    <property type="evidence" value="ECO:0007669"/>
    <property type="project" value="InterPro"/>
</dbReference>
<name>A0A6S6ZZH9_9BURK</name>
<dbReference type="AlphaFoldDB" id="A0A6S6ZZH9"/>
<dbReference type="EMBL" id="CADIJO010000007">
    <property type="protein sequence ID" value="CAB3698263.1"/>
    <property type="molecule type" value="Genomic_DNA"/>
</dbReference>
<evidence type="ECO:0000313" key="7">
    <source>
        <dbReference type="Proteomes" id="UP000494111"/>
    </source>
</evidence>
<dbReference type="PROSITE" id="PS50110">
    <property type="entry name" value="RESPONSE_REGULATORY"/>
    <property type="match status" value="1"/>
</dbReference>
<dbReference type="PANTHER" id="PTHR43214">
    <property type="entry name" value="TWO-COMPONENT RESPONSE REGULATOR"/>
    <property type="match status" value="1"/>
</dbReference>
<sequence length="207" mass="22482">MRVIAIDDHPLILAGIEQIVNDQPDTRLVGRASTIAELRDLLATTACDVLIADYSLPREDSADGLSLLRQLQRQYPDLKIIVLTMLDNAALIRVIMNSGVAALVSKRDPLNHISIALQSLRGGLTYQSPTMQSLLGESRHAVAGGTLSGREIEVLRLFAAGMSMTEVANKVNRTVKTASAHKVSAMRKLGVKNDSELHAALRDLRLL</sequence>
<organism evidence="6 7">
    <name type="scientific">Achromobacter deleyi</name>
    <dbReference type="NCBI Taxonomy" id="1353891"/>
    <lineage>
        <taxon>Bacteria</taxon>
        <taxon>Pseudomonadati</taxon>
        <taxon>Pseudomonadota</taxon>
        <taxon>Betaproteobacteria</taxon>
        <taxon>Burkholderiales</taxon>
        <taxon>Alcaligenaceae</taxon>
        <taxon>Achromobacter</taxon>
    </lineage>
</organism>
<evidence type="ECO:0000256" key="2">
    <source>
        <dbReference type="ARBA" id="ARBA00023125"/>
    </source>
</evidence>
<feature type="modified residue" description="4-aspartylphosphate" evidence="3">
    <location>
        <position position="53"/>
    </location>
</feature>
<proteinExistence type="predicted"/>
<dbReference type="Gene3D" id="1.10.10.10">
    <property type="entry name" value="Winged helix-like DNA-binding domain superfamily/Winged helix DNA-binding domain"/>
    <property type="match status" value="1"/>
</dbReference>
<dbReference type="SUPFAM" id="SSF46894">
    <property type="entry name" value="C-terminal effector domain of the bipartite response regulators"/>
    <property type="match status" value="1"/>
</dbReference>
<dbReference type="InterPro" id="IPR039420">
    <property type="entry name" value="WalR-like"/>
</dbReference>
<accession>A0A6S6ZZH9</accession>
<dbReference type="InterPro" id="IPR001789">
    <property type="entry name" value="Sig_transdc_resp-reg_receiver"/>
</dbReference>
<dbReference type="Gene3D" id="3.40.50.2300">
    <property type="match status" value="1"/>
</dbReference>
<gene>
    <name evidence="6" type="primary">rcsB_3</name>
    <name evidence="6" type="ORF">LMG3458_02508</name>
</gene>
<dbReference type="Pfam" id="PF00072">
    <property type="entry name" value="Response_reg"/>
    <property type="match status" value="1"/>
</dbReference>
<dbReference type="InterPro" id="IPR000792">
    <property type="entry name" value="Tscrpt_reg_LuxR_C"/>
</dbReference>
<dbReference type="SMART" id="SM00448">
    <property type="entry name" value="REC"/>
    <property type="match status" value="1"/>
</dbReference>
<keyword evidence="2" id="KW-0238">DNA-binding</keyword>
<dbReference type="SMART" id="SM00421">
    <property type="entry name" value="HTH_LUXR"/>
    <property type="match status" value="1"/>
</dbReference>
<evidence type="ECO:0000256" key="1">
    <source>
        <dbReference type="ARBA" id="ARBA00022553"/>
    </source>
</evidence>
<dbReference type="CDD" id="cd17535">
    <property type="entry name" value="REC_NarL-like"/>
    <property type="match status" value="1"/>
</dbReference>
<dbReference type="InterPro" id="IPR036388">
    <property type="entry name" value="WH-like_DNA-bd_sf"/>
</dbReference>
<dbReference type="SUPFAM" id="SSF52172">
    <property type="entry name" value="CheY-like"/>
    <property type="match status" value="1"/>
</dbReference>
<evidence type="ECO:0000259" key="5">
    <source>
        <dbReference type="PROSITE" id="PS50110"/>
    </source>
</evidence>
<dbReference type="CDD" id="cd06170">
    <property type="entry name" value="LuxR_C_like"/>
    <property type="match status" value="1"/>
</dbReference>
<dbReference type="InterPro" id="IPR058245">
    <property type="entry name" value="NreC/VraR/RcsB-like_REC"/>
</dbReference>
<evidence type="ECO:0000259" key="4">
    <source>
        <dbReference type="PROSITE" id="PS50043"/>
    </source>
</evidence>
<dbReference type="InterPro" id="IPR011006">
    <property type="entry name" value="CheY-like_superfamily"/>
</dbReference>
<dbReference type="PROSITE" id="PS50043">
    <property type="entry name" value="HTH_LUXR_2"/>
    <property type="match status" value="1"/>
</dbReference>
<dbReference type="InterPro" id="IPR016032">
    <property type="entry name" value="Sig_transdc_resp-reg_C-effctor"/>
</dbReference>
<dbReference type="Proteomes" id="UP000494111">
    <property type="component" value="Unassembled WGS sequence"/>
</dbReference>
<feature type="domain" description="HTH luxR-type" evidence="4">
    <location>
        <begin position="140"/>
        <end position="205"/>
    </location>
</feature>
<protein>
    <submittedName>
        <fullName evidence="6">Transcriptional regulatory protein RcsB</fullName>
    </submittedName>
</protein>
<evidence type="ECO:0000256" key="3">
    <source>
        <dbReference type="PROSITE-ProRule" id="PRU00169"/>
    </source>
</evidence>
<dbReference type="Pfam" id="PF00196">
    <property type="entry name" value="GerE"/>
    <property type="match status" value="1"/>
</dbReference>